<comment type="caution">
    <text evidence="6">The sequence shown here is derived from an EMBL/GenBank/DDBJ whole genome shotgun (WGS) entry which is preliminary data.</text>
</comment>
<dbReference type="CDD" id="cd01574">
    <property type="entry name" value="PBP1_LacI"/>
    <property type="match status" value="1"/>
</dbReference>
<dbReference type="GO" id="GO:0000976">
    <property type="term" value="F:transcription cis-regulatory region binding"/>
    <property type="evidence" value="ECO:0007669"/>
    <property type="project" value="TreeGrafter"/>
</dbReference>
<dbReference type="Pfam" id="PF13377">
    <property type="entry name" value="Peripla_BP_3"/>
    <property type="match status" value="1"/>
</dbReference>
<evidence type="ECO:0000256" key="1">
    <source>
        <dbReference type="ARBA" id="ARBA00023015"/>
    </source>
</evidence>
<sequence length="368" mass="39048">MPHGRNHDLPLPFRSVVPRIPQEKPALSEKPSGPRKRPSLIDVARVAGVAPITVSRVANAQDTVRESTRKKVLDAMAKVGYQPNTAARALATGRFGTIGVITFTMATYGNARTVAATVAAAERQGYAVTLLTAPSTSQDEVHSAVARLKMQAVDGVVVIVEARLLGDEQLSLPPGIPIVVADSGGASEFCVVDSDQEGGARLATGHLLSLGHRTVWHIAGPARSFAAAARAKAWEETLRAAGVRPPRVFGGDWTTQSGYRHGKTLAADPSVTAIFAANDQMALGAMRALHEAGRAIPGEVSVVGFDDMEDSESFWPPLTTVHQNFDEIGRLCVDSLLDEIRHHTGALRTHIVPTSLVVRQSTAPPPAM</sequence>
<dbReference type="InterPro" id="IPR000843">
    <property type="entry name" value="HTH_LacI"/>
</dbReference>
<keyword evidence="3" id="KW-0804">Transcription</keyword>
<dbReference type="Pfam" id="PF00356">
    <property type="entry name" value="LacI"/>
    <property type="match status" value="1"/>
</dbReference>
<dbReference type="SMART" id="SM00354">
    <property type="entry name" value="HTH_LACI"/>
    <property type="match status" value="1"/>
</dbReference>
<reference evidence="6 7" key="1">
    <citation type="submission" date="2019-01" db="EMBL/GenBank/DDBJ databases">
        <title>Sequencing the genomes of 1000 actinobacteria strains.</title>
        <authorList>
            <person name="Klenk H.-P."/>
        </authorList>
    </citation>
    <scope>NUCLEOTIDE SEQUENCE [LARGE SCALE GENOMIC DNA]</scope>
    <source>
        <strain evidence="6 7">DSM 43925</strain>
    </source>
</reference>
<evidence type="ECO:0000256" key="3">
    <source>
        <dbReference type="ARBA" id="ARBA00023163"/>
    </source>
</evidence>
<dbReference type="InterPro" id="IPR028082">
    <property type="entry name" value="Peripla_BP_I"/>
</dbReference>
<dbReference type="Proteomes" id="UP000284824">
    <property type="component" value="Unassembled WGS sequence"/>
</dbReference>
<dbReference type="OrthoDB" id="9785139at2"/>
<evidence type="ECO:0000313" key="7">
    <source>
        <dbReference type="Proteomes" id="UP000284824"/>
    </source>
</evidence>
<evidence type="ECO:0000259" key="5">
    <source>
        <dbReference type="PROSITE" id="PS50932"/>
    </source>
</evidence>
<keyword evidence="7" id="KW-1185">Reference proteome</keyword>
<evidence type="ECO:0000256" key="2">
    <source>
        <dbReference type="ARBA" id="ARBA00023125"/>
    </source>
</evidence>
<dbReference type="SUPFAM" id="SSF47413">
    <property type="entry name" value="lambda repressor-like DNA-binding domains"/>
    <property type="match status" value="1"/>
</dbReference>
<gene>
    <name evidence="6" type="ORF">EDD27_8313</name>
</gene>
<organism evidence="6 7">
    <name type="scientific">Nonomuraea polychroma</name>
    <dbReference type="NCBI Taxonomy" id="46176"/>
    <lineage>
        <taxon>Bacteria</taxon>
        <taxon>Bacillati</taxon>
        <taxon>Actinomycetota</taxon>
        <taxon>Actinomycetes</taxon>
        <taxon>Streptosporangiales</taxon>
        <taxon>Streptosporangiaceae</taxon>
        <taxon>Nonomuraea</taxon>
    </lineage>
</organism>
<keyword evidence="2" id="KW-0238">DNA-binding</keyword>
<dbReference type="Gene3D" id="1.10.260.40">
    <property type="entry name" value="lambda repressor-like DNA-binding domains"/>
    <property type="match status" value="1"/>
</dbReference>
<name>A0A438MIW7_9ACTN</name>
<dbReference type="InterPro" id="IPR046335">
    <property type="entry name" value="LacI/GalR-like_sensor"/>
</dbReference>
<evidence type="ECO:0000313" key="6">
    <source>
        <dbReference type="EMBL" id="RVX45508.1"/>
    </source>
</evidence>
<accession>A0A438MIW7</accession>
<feature type="domain" description="HTH lacI-type" evidence="5">
    <location>
        <begin position="38"/>
        <end position="92"/>
    </location>
</feature>
<dbReference type="PANTHER" id="PTHR30146">
    <property type="entry name" value="LACI-RELATED TRANSCRIPTIONAL REPRESSOR"/>
    <property type="match status" value="1"/>
</dbReference>
<feature type="region of interest" description="Disordered" evidence="4">
    <location>
        <begin position="1"/>
        <end position="38"/>
    </location>
</feature>
<proteinExistence type="predicted"/>
<dbReference type="PANTHER" id="PTHR30146:SF153">
    <property type="entry name" value="LACTOSE OPERON REPRESSOR"/>
    <property type="match status" value="1"/>
</dbReference>
<dbReference type="AlphaFoldDB" id="A0A438MIW7"/>
<protein>
    <submittedName>
        <fullName evidence="6">LacI family transcriptional regulator</fullName>
    </submittedName>
</protein>
<evidence type="ECO:0000256" key="4">
    <source>
        <dbReference type="SAM" id="MobiDB-lite"/>
    </source>
</evidence>
<dbReference type="PROSITE" id="PS50932">
    <property type="entry name" value="HTH_LACI_2"/>
    <property type="match status" value="1"/>
</dbReference>
<dbReference type="GO" id="GO:0003700">
    <property type="term" value="F:DNA-binding transcription factor activity"/>
    <property type="evidence" value="ECO:0007669"/>
    <property type="project" value="TreeGrafter"/>
</dbReference>
<dbReference type="EMBL" id="SAUN01000001">
    <property type="protein sequence ID" value="RVX45508.1"/>
    <property type="molecule type" value="Genomic_DNA"/>
</dbReference>
<dbReference type="InterPro" id="IPR010982">
    <property type="entry name" value="Lambda_DNA-bd_dom_sf"/>
</dbReference>
<dbReference type="SUPFAM" id="SSF53822">
    <property type="entry name" value="Periplasmic binding protein-like I"/>
    <property type="match status" value="1"/>
</dbReference>
<dbReference type="Gene3D" id="3.40.50.2300">
    <property type="match status" value="2"/>
</dbReference>
<dbReference type="CDD" id="cd01392">
    <property type="entry name" value="HTH_LacI"/>
    <property type="match status" value="1"/>
</dbReference>
<keyword evidence="1" id="KW-0805">Transcription regulation</keyword>